<keyword evidence="1" id="KW-0479">Metal-binding</keyword>
<evidence type="ECO:0000256" key="2">
    <source>
        <dbReference type="ARBA" id="ARBA00022737"/>
    </source>
</evidence>
<dbReference type="Pfam" id="PF12756">
    <property type="entry name" value="zf-C2H2_2"/>
    <property type="match status" value="1"/>
</dbReference>
<comment type="caution">
    <text evidence="7">The sequence shown here is derived from an EMBL/GenBank/DDBJ whole genome shotgun (WGS) entry which is preliminary data.</text>
</comment>
<protein>
    <submittedName>
        <fullName evidence="7">(diamondback moth) hypothetical protein</fullName>
    </submittedName>
</protein>
<keyword evidence="2" id="KW-0677">Repeat</keyword>
<accession>A0A8S4DXX7</accession>
<feature type="domain" description="C2H2-type" evidence="6">
    <location>
        <begin position="73"/>
        <end position="99"/>
    </location>
</feature>
<dbReference type="InterPro" id="IPR036236">
    <property type="entry name" value="Znf_C2H2_sf"/>
</dbReference>
<reference evidence="7" key="1">
    <citation type="submission" date="2020-11" db="EMBL/GenBank/DDBJ databases">
        <authorList>
            <person name="Whiteford S."/>
        </authorList>
    </citation>
    <scope>NUCLEOTIDE SEQUENCE</scope>
</reference>
<sequence>MRKNALTLVQYATVFPFRMPESAMLCVFCSESREDPEEFRKHMMADHKEFNVKVAFYHLNVYRKQLKADCTDLRCRLCPAAFTELEDIAAHLRDDHNKEILPGRFGLEVYKFGPVKWVCAYCHARFKCIRGLSRHTASHNRYIACPHCSKTYSKKSDLDVHVLNIHSTDQFRCRKCGDVFPTTKLRLDHVRESEQCWPYKCHLCEERLFNYGTKLEHLRSKHGHVAPGFKCSVCPLQFKKRRQYRDHFIKAHNKVQWHNPIDNDK</sequence>
<keyword evidence="8" id="KW-1185">Reference proteome</keyword>
<dbReference type="PROSITE" id="PS50157">
    <property type="entry name" value="ZINC_FINGER_C2H2_2"/>
    <property type="match status" value="2"/>
</dbReference>
<dbReference type="PROSITE" id="PS00028">
    <property type="entry name" value="ZINC_FINGER_C2H2_1"/>
    <property type="match status" value="4"/>
</dbReference>
<proteinExistence type="predicted"/>
<dbReference type="Pfam" id="PF00096">
    <property type="entry name" value="zf-C2H2"/>
    <property type="match status" value="1"/>
</dbReference>
<dbReference type="InterPro" id="IPR041661">
    <property type="entry name" value="ZN622/Rei1/Reh1_Znf-C2H2"/>
</dbReference>
<dbReference type="Proteomes" id="UP000653454">
    <property type="component" value="Unassembled WGS sequence"/>
</dbReference>
<evidence type="ECO:0000256" key="3">
    <source>
        <dbReference type="ARBA" id="ARBA00022771"/>
    </source>
</evidence>
<dbReference type="AlphaFoldDB" id="A0A8S4DXX7"/>
<dbReference type="SUPFAM" id="SSF57667">
    <property type="entry name" value="beta-beta-alpha zinc fingers"/>
    <property type="match status" value="1"/>
</dbReference>
<name>A0A8S4DXX7_PLUXY</name>
<dbReference type="PANTHER" id="PTHR24379:SF117">
    <property type="entry name" value="ZINC FINGER PROTEIN WECKLE"/>
    <property type="match status" value="1"/>
</dbReference>
<gene>
    <name evidence="7" type="ORF">PLXY2_LOCUS3648</name>
</gene>
<evidence type="ECO:0000259" key="6">
    <source>
        <dbReference type="PROSITE" id="PS50157"/>
    </source>
</evidence>
<evidence type="ECO:0000256" key="5">
    <source>
        <dbReference type="PROSITE-ProRule" id="PRU00042"/>
    </source>
</evidence>
<dbReference type="SMART" id="SM00355">
    <property type="entry name" value="ZnF_C2H2"/>
    <property type="match status" value="7"/>
</dbReference>
<evidence type="ECO:0000256" key="4">
    <source>
        <dbReference type="ARBA" id="ARBA00022833"/>
    </source>
</evidence>
<dbReference type="Gene3D" id="3.30.160.60">
    <property type="entry name" value="Classic Zinc Finger"/>
    <property type="match status" value="2"/>
</dbReference>
<keyword evidence="4" id="KW-0862">Zinc</keyword>
<evidence type="ECO:0000313" key="8">
    <source>
        <dbReference type="Proteomes" id="UP000653454"/>
    </source>
</evidence>
<keyword evidence="3 5" id="KW-0863">Zinc-finger</keyword>
<dbReference type="EMBL" id="CAJHNJ030000009">
    <property type="protein sequence ID" value="CAG9106341.1"/>
    <property type="molecule type" value="Genomic_DNA"/>
</dbReference>
<feature type="domain" description="C2H2-type" evidence="6">
    <location>
        <begin position="143"/>
        <end position="171"/>
    </location>
</feature>
<dbReference type="GO" id="GO:0008270">
    <property type="term" value="F:zinc ion binding"/>
    <property type="evidence" value="ECO:0007669"/>
    <property type="project" value="UniProtKB-KW"/>
</dbReference>
<evidence type="ECO:0000256" key="1">
    <source>
        <dbReference type="ARBA" id="ARBA00022723"/>
    </source>
</evidence>
<evidence type="ECO:0000313" key="7">
    <source>
        <dbReference type="EMBL" id="CAG9106341.1"/>
    </source>
</evidence>
<dbReference type="PANTHER" id="PTHR24379">
    <property type="entry name" value="KRAB AND ZINC FINGER DOMAIN-CONTAINING"/>
    <property type="match status" value="1"/>
</dbReference>
<organism evidence="7 8">
    <name type="scientific">Plutella xylostella</name>
    <name type="common">Diamondback moth</name>
    <name type="synonym">Plutella maculipennis</name>
    <dbReference type="NCBI Taxonomy" id="51655"/>
    <lineage>
        <taxon>Eukaryota</taxon>
        <taxon>Metazoa</taxon>
        <taxon>Ecdysozoa</taxon>
        <taxon>Arthropoda</taxon>
        <taxon>Hexapoda</taxon>
        <taxon>Insecta</taxon>
        <taxon>Pterygota</taxon>
        <taxon>Neoptera</taxon>
        <taxon>Endopterygota</taxon>
        <taxon>Lepidoptera</taxon>
        <taxon>Glossata</taxon>
        <taxon>Ditrysia</taxon>
        <taxon>Yponomeutoidea</taxon>
        <taxon>Plutellidae</taxon>
        <taxon>Plutella</taxon>
    </lineage>
</organism>
<dbReference type="InterPro" id="IPR013087">
    <property type="entry name" value="Znf_C2H2_type"/>
</dbReference>